<dbReference type="RefSeq" id="WP_327599773.1">
    <property type="nucleotide sequence ID" value="NZ_JAYXHS010000002.1"/>
</dbReference>
<name>A0ABU6K519_9RHOO</name>
<keyword evidence="2" id="KW-1185">Reference proteome</keyword>
<dbReference type="InterPro" id="IPR035383">
    <property type="entry name" value="MauJ"/>
</dbReference>
<gene>
    <name evidence="1" type="primary">mauJ</name>
    <name evidence="1" type="ORF">VVD49_13855</name>
</gene>
<protein>
    <submittedName>
        <fullName evidence="1">Methylamine utilization protein MauJ</fullName>
    </submittedName>
</protein>
<proteinExistence type="predicted"/>
<evidence type="ECO:0000313" key="1">
    <source>
        <dbReference type="EMBL" id="MEC5386815.1"/>
    </source>
</evidence>
<dbReference type="EMBL" id="JAYXHS010000002">
    <property type="protein sequence ID" value="MEC5386815.1"/>
    <property type="molecule type" value="Genomic_DNA"/>
</dbReference>
<accession>A0ABU6K519</accession>
<dbReference type="Proteomes" id="UP001331561">
    <property type="component" value="Unassembled WGS sequence"/>
</dbReference>
<organism evidence="1 2">
    <name type="scientific">Uliginosibacterium silvisoli</name>
    <dbReference type="NCBI Taxonomy" id="3114758"/>
    <lineage>
        <taxon>Bacteria</taxon>
        <taxon>Pseudomonadati</taxon>
        <taxon>Pseudomonadota</taxon>
        <taxon>Betaproteobacteria</taxon>
        <taxon>Rhodocyclales</taxon>
        <taxon>Zoogloeaceae</taxon>
        <taxon>Uliginosibacterium</taxon>
    </lineage>
</organism>
<sequence>MKTPYIRHTFGEEVAKKLRSRRGWLTAGVASSISWPSFDVCIEYAGDEYFLRGSELDGKASPPCITIACGGDKDVDVAIGKVYRFTSILSWFAGGYVDVSGYLWGSHPMLYGSRTVYSSMGIAGPKSFNCNHMPVIEDENVRKALAFWREGRRLDEVHDSYAFLSFYKVIESQFRDGRRRGKWITDHIDQLTDRAGERVAELRSAGIDVSEHLFESGRCAVAHASLDGEIVDPDIPADRKRLSADLVIIEELARIYIRDELKVPDSRSQYRTRDRLVPWDEILNADIRTVLRSGGTPEDVSALNGLTVAIGIWPDGPIVGLDRMTMHVDAVENGVIRILLVNERQTVLLVFWLDYRSGRVHTSLEEGGLLYGEDKPDENDVRAYATFFFKVFGNGIAELTCGDFEPIDCEVVIPVNMMMTMSVEEAIEARVEQFRKEQVPMGSAESTVLEPPKSDN</sequence>
<dbReference type="Pfam" id="PF17419">
    <property type="entry name" value="MauJ"/>
    <property type="match status" value="1"/>
</dbReference>
<evidence type="ECO:0000313" key="2">
    <source>
        <dbReference type="Proteomes" id="UP001331561"/>
    </source>
</evidence>
<reference evidence="1 2" key="1">
    <citation type="submission" date="2024-01" db="EMBL/GenBank/DDBJ databases">
        <title>Uliginosibacterium soil sp. nov.</title>
        <authorList>
            <person name="Lv Y."/>
        </authorList>
    </citation>
    <scope>NUCLEOTIDE SEQUENCE [LARGE SCALE GENOMIC DNA]</scope>
    <source>
        <strain evidence="1 2">H3</strain>
    </source>
</reference>
<comment type="caution">
    <text evidence="1">The sequence shown here is derived from an EMBL/GenBank/DDBJ whole genome shotgun (WGS) entry which is preliminary data.</text>
</comment>